<keyword evidence="3" id="KW-1185">Reference proteome</keyword>
<feature type="region of interest" description="Disordered" evidence="1">
    <location>
        <begin position="38"/>
        <end position="107"/>
    </location>
</feature>
<organism evidence="2 3">
    <name type="scientific">Flemingia macrophylla</name>
    <dbReference type="NCBI Taxonomy" id="520843"/>
    <lineage>
        <taxon>Eukaryota</taxon>
        <taxon>Viridiplantae</taxon>
        <taxon>Streptophyta</taxon>
        <taxon>Embryophyta</taxon>
        <taxon>Tracheophyta</taxon>
        <taxon>Spermatophyta</taxon>
        <taxon>Magnoliopsida</taxon>
        <taxon>eudicotyledons</taxon>
        <taxon>Gunneridae</taxon>
        <taxon>Pentapetalae</taxon>
        <taxon>rosids</taxon>
        <taxon>fabids</taxon>
        <taxon>Fabales</taxon>
        <taxon>Fabaceae</taxon>
        <taxon>Papilionoideae</taxon>
        <taxon>50 kb inversion clade</taxon>
        <taxon>NPAAA clade</taxon>
        <taxon>indigoferoid/millettioid clade</taxon>
        <taxon>Phaseoleae</taxon>
        <taxon>Flemingia</taxon>
    </lineage>
</organism>
<accession>A0ABD1LIM1</accession>
<reference evidence="2 3" key="1">
    <citation type="submission" date="2024-08" db="EMBL/GenBank/DDBJ databases">
        <title>Insights into the chromosomal genome structure of Flemingia macrophylla.</title>
        <authorList>
            <person name="Ding Y."/>
            <person name="Zhao Y."/>
            <person name="Bi W."/>
            <person name="Wu M."/>
            <person name="Zhao G."/>
            <person name="Gong Y."/>
            <person name="Li W."/>
            <person name="Zhang P."/>
        </authorList>
    </citation>
    <scope>NUCLEOTIDE SEQUENCE [LARGE SCALE GENOMIC DNA]</scope>
    <source>
        <strain evidence="2">DYQJB</strain>
        <tissue evidence="2">Leaf</tissue>
    </source>
</reference>
<name>A0ABD1LIM1_9FABA</name>
<feature type="compositionally biased region" description="Basic and acidic residues" evidence="1">
    <location>
        <begin position="88"/>
        <end position="107"/>
    </location>
</feature>
<dbReference type="EMBL" id="JBGMDY010000009">
    <property type="protein sequence ID" value="KAL2322790.1"/>
    <property type="molecule type" value="Genomic_DNA"/>
</dbReference>
<protein>
    <submittedName>
        <fullName evidence="2">Uncharacterized protein</fullName>
    </submittedName>
</protein>
<feature type="compositionally biased region" description="Basic residues" evidence="1">
    <location>
        <begin position="39"/>
        <end position="54"/>
    </location>
</feature>
<evidence type="ECO:0000256" key="1">
    <source>
        <dbReference type="SAM" id="MobiDB-lite"/>
    </source>
</evidence>
<comment type="caution">
    <text evidence="2">The sequence shown here is derived from an EMBL/GenBank/DDBJ whole genome shotgun (WGS) entry which is preliminary data.</text>
</comment>
<proteinExistence type="predicted"/>
<evidence type="ECO:0000313" key="2">
    <source>
        <dbReference type="EMBL" id="KAL2322790.1"/>
    </source>
</evidence>
<feature type="compositionally biased region" description="Basic and acidic residues" evidence="1">
    <location>
        <begin position="55"/>
        <end position="75"/>
    </location>
</feature>
<dbReference type="Proteomes" id="UP001603857">
    <property type="component" value="Unassembled WGS sequence"/>
</dbReference>
<gene>
    <name evidence="2" type="ORF">Fmac_027169</name>
</gene>
<dbReference type="AlphaFoldDB" id="A0ABD1LIM1"/>
<sequence length="107" mass="12560">MTLTTRGGYLRSKRLISMETLGGLKMAFNSLQSFERKLPLTRKRNQDRRPKNHKGKGDEWKKMEAKTVKDLKPQPRNETVPYMNDGNDCVRHDTSVDELHLRDEEEM</sequence>
<evidence type="ECO:0000313" key="3">
    <source>
        <dbReference type="Proteomes" id="UP001603857"/>
    </source>
</evidence>